<evidence type="ECO:0000313" key="6">
    <source>
        <dbReference type="EMBL" id="MBH1941722.1"/>
    </source>
</evidence>
<evidence type="ECO:0000256" key="2">
    <source>
        <dbReference type="ARBA" id="ARBA00022505"/>
    </source>
</evidence>
<name>A0A8J7HD71_9FIRM</name>
<dbReference type="InterPro" id="IPR050682">
    <property type="entry name" value="ModA/WtpA"/>
</dbReference>
<comment type="similarity">
    <text evidence="1">Belongs to the bacterial solute-binding protein ModA family.</text>
</comment>
<dbReference type="FunFam" id="3.40.190.10:FF:000035">
    <property type="entry name" value="Molybdate ABC transporter substrate-binding protein"/>
    <property type="match status" value="1"/>
</dbReference>
<keyword evidence="4" id="KW-0732">Signal</keyword>
<dbReference type="GO" id="GO:0030973">
    <property type="term" value="F:molybdate ion binding"/>
    <property type="evidence" value="ECO:0007669"/>
    <property type="project" value="UniProtKB-ARBA"/>
</dbReference>
<evidence type="ECO:0000256" key="5">
    <source>
        <dbReference type="PIRSR" id="PIRSR004846-1"/>
    </source>
</evidence>
<gene>
    <name evidence="6" type="primary">modA</name>
    <name evidence="6" type="ORF">I5677_12540</name>
</gene>
<accession>A0A8J7HD71</accession>
<dbReference type="PROSITE" id="PS51257">
    <property type="entry name" value="PROKAR_LIPOPROTEIN"/>
    <property type="match status" value="1"/>
</dbReference>
<dbReference type="Gene3D" id="3.40.190.10">
    <property type="entry name" value="Periplasmic binding protein-like II"/>
    <property type="match status" value="2"/>
</dbReference>
<reference evidence="6" key="1">
    <citation type="submission" date="2020-12" db="EMBL/GenBank/DDBJ databases">
        <title>M. sibirica DSM 26468T genome.</title>
        <authorList>
            <person name="Thieme N."/>
            <person name="Rettenmaier R."/>
            <person name="Zverlov V."/>
            <person name="Liebl W."/>
        </authorList>
    </citation>
    <scope>NUCLEOTIDE SEQUENCE</scope>
    <source>
        <strain evidence="6">DSM 26468</strain>
    </source>
</reference>
<proteinExistence type="inferred from homology"/>
<feature type="binding site" evidence="5">
    <location>
        <position position="44"/>
    </location>
    <ligand>
        <name>molybdate</name>
        <dbReference type="ChEBI" id="CHEBI:36264"/>
    </ligand>
</feature>
<dbReference type="Pfam" id="PF13531">
    <property type="entry name" value="SBP_bac_11"/>
    <property type="match status" value="1"/>
</dbReference>
<dbReference type="AlphaFoldDB" id="A0A8J7HD71"/>
<feature type="binding site" evidence="5">
    <location>
        <position position="152"/>
    </location>
    <ligand>
        <name>molybdate</name>
        <dbReference type="ChEBI" id="CHEBI:36264"/>
    </ligand>
</feature>
<dbReference type="GO" id="GO:0015689">
    <property type="term" value="P:molybdate ion transport"/>
    <property type="evidence" value="ECO:0007669"/>
    <property type="project" value="InterPro"/>
</dbReference>
<dbReference type="Proteomes" id="UP000623269">
    <property type="component" value="Unassembled WGS sequence"/>
</dbReference>
<dbReference type="NCBIfam" id="TIGR01256">
    <property type="entry name" value="modA"/>
    <property type="match status" value="1"/>
</dbReference>
<dbReference type="SUPFAM" id="SSF53850">
    <property type="entry name" value="Periplasmic binding protein-like II"/>
    <property type="match status" value="1"/>
</dbReference>
<protein>
    <submittedName>
        <fullName evidence="6">Molybdate ABC transporter substrate-binding protein</fullName>
    </submittedName>
</protein>
<feature type="binding site" evidence="5">
    <location>
        <position position="197"/>
    </location>
    <ligand>
        <name>molybdate</name>
        <dbReference type="ChEBI" id="CHEBI:36264"/>
    </ligand>
</feature>
<keyword evidence="3 5" id="KW-0479">Metal-binding</keyword>
<sequence length="261" mass="28774">MERFARKAIIFILLMMIIMLPTSLTGCEKEDNNKKEILIGAAASLNTIMEEVKLLYQEQYPDITVNFTFAGSGSLEQQIRQGAPVDLFISAAMKQMDNLIMDGYILADTMVELLENQIVLIVPTKSKFGISSFEDIIKAQVIAVGDPDIVPAGKYAFEIFASMDILDEVNTKANYANDVTEVLAWVSSGNADAGVVYSTDAALSKEVTQIAYAPEGSHNRIVYPAAVVKDAKEETARAFLEFLTTEKVQKIFTEYGFKTLP</sequence>
<evidence type="ECO:0000256" key="1">
    <source>
        <dbReference type="ARBA" id="ARBA00009175"/>
    </source>
</evidence>
<dbReference type="PANTHER" id="PTHR30632">
    <property type="entry name" value="MOLYBDATE-BINDING PERIPLASMIC PROTEIN"/>
    <property type="match status" value="1"/>
</dbReference>
<keyword evidence="7" id="KW-1185">Reference proteome</keyword>
<keyword evidence="2 5" id="KW-0500">Molybdenum</keyword>
<organism evidence="6 7">
    <name type="scientific">Mobilitalea sibirica</name>
    <dbReference type="NCBI Taxonomy" id="1462919"/>
    <lineage>
        <taxon>Bacteria</taxon>
        <taxon>Bacillati</taxon>
        <taxon>Bacillota</taxon>
        <taxon>Clostridia</taxon>
        <taxon>Lachnospirales</taxon>
        <taxon>Lachnospiraceae</taxon>
        <taxon>Mobilitalea</taxon>
    </lineage>
</organism>
<evidence type="ECO:0000313" key="7">
    <source>
        <dbReference type="Proteomes" id="UP000623269"/>
    </source>
</evidence>
<evidence type="ECO:0000256" key="4">
    <source>
        <dbReference type="ARBA" id="ARBA00022729"/>
    </source>
</evidence>
<dbReference type="InterPro" id="IPR005950">
    <property type="entry name" value="ModA"/>
</dbReference>
<dbReference type="PIRSF" id="PIRSF004846">
    <property type="entry name" value="ModA"/>
    <property type="match status" value="1"/>
</dbReference>
<feature type="binding site" evidence="5">
    <location>
        <position position="72"/>
    </location>
    <ligand>
        <name>molybdate</name>
        <dbReference type="ChEBI" id="CHEBI:36264"/>
    </ligand>
</feature>
<dbReference type="RefSeq" id="WP_197661963.1">
    <property type="nucleotide sequence ID" value="NZ_JAEAGR010000013.1"/>
</dbReference>
<dbReference type="GO" id="GO:0046872">
    <property type="term" value="F:metal ion binding"/>
    <property type="evidence" value="ECO:0007669"/>
    <property type="project" value="UniProtKB-KW"/>
</dbReference>
<comment type="caution">
    <text evidence="6">The sequence shown here is derived from an EMBL/GenBank/DDBJ whole genome shotgun (WGS) entry which is preliminary data.</text>
</comment>
<feature type="binding site" evidence="5">
    <location>
        <position position="179"/>
    </location>
    <ligand>
        <name>molybdate</name>
        <dbReference type="ChEBI" id="CHEBI:36264"/>
    </ligand>
</feature>
<evidence type="ECO:0000256" key="3">
    <source>
        <dbReference type="ARBA" id="ARBA00022723"/>
    </source>
</evidence>
<dbReference type="GO" id="GO:1901359">
    <property type="term" value="F:tungstate binding"/>
    <property type="evidence" value="ECO:0007669"/>
    <property type="project" value="UniProtKB-ARBA"/>
</dbReference>
<dbReference type="PANTHER" id="PTHR30632:SF0">
    <property type="entry name" value="SULFATE-BINDING PROTEIN"/>
    <property type="match status" value="1"/>
</dbReference>
<dbReference type="EMBL" id="JAEAGR010000013">
    <property type="protein sequence ID" value="MBH1941722.1"/>
    <property type="molecule type" value="Genomic_DNA"/>
</dbReference>